<evidence type="ECO:0000256" key="1">
    <source>
        <dbReference type="ARBA" id="ARBA00004141"/>
    </source>
</evidence>
<name>A0ABM3Q728_ACIJB</name>
<feature type="transmembrane region" description="Helical" evidence="6">
    <location>
        <begin position="204"/>
        <end position="222"/>
    </location>
</feature>
<feature type="compositionally biased region" description="Polar residues" evidence="5">
    <location>
        <begin position="377"/>
        <end position="393"/>
    </location>
</feature>
<keyword evidence="3 6" id="KW-1133">Transmembrane helix</keyword>
<evidence type="ECO:0000313" key="7">
    <source>
        <dbReference type="Proteomes" id="UP001652583"/>
    </source>
</evidence>
<feature type="transmembrane region" description="Helical" evidence="6">
    <location>
        <begin position="162"/>
        <end position="184"/>
    </location>
</feature>
<feature type="compositionally biased region" description="Basic and acidic residues" evidence="5">
    <location>
        <begin position="394"/>
        <end position="411"/>
    </location>
</feature>
<keyword evidence="2 6" id="KW-0812">Transmembrane</keyword>
<sequence>MAVEKSNEPETRMERREGNAMPLHRVYNSSILGYPTYRPILPYRMYHFSSMSPHQRQLLERTQSYIHMFCAGLMGFIFVLLMCLSPLHWVRFMVMKDKKKLFAGLWTVCHHDLCWSHVPKAPYYLQCSRAFFLISAFIILIIIIWLSTFLTKGTGDKTHIDLGMSIFSFISGTCLLLCLILYLMQVKLYSRNVLEPHFLLAYRLNWWGSIFYMTVGESILLLNSEGTEKKFLHGFLSGLNHISSPATSPDQNLLVIPITRTRIGNTARVDWGLTETNVGVSTWMNQAPERQSGSVAQSSVYTEKGTQTKTVTQKVLESQVEPEVQAESGTHTEPEIGSESAIKDGLITTRLATEIEPIDTVEPRPEAEIIGSVADDMSSNSLQGNENKMTKNWNYEDRDSAEKNEDDKTKN</sequence>
<reference evidence="8" key="1">
    <citation type="submission" date="2025-08" db="UniProtKB">
        <authorList>
            <consortium name="RefSeq"/>
        </authorList>
    </citation>
    <scope>IDENTIFICATION</scope>
    <source>
        <tissue evidence="8">Blood</tissue>
    </source>
</reference>
<feature type="compositionally biased region" description="Polar residues" evidence="5">
    <location>
        <begin position="286"/>
        <end position="305"/>
    </location>
</feature>
<dbReference type="GeneID" id="128310932"/>
<evidence type="ECO:0000256" key="3">
    <source>
        <dbReference type="ARBA" id="ARBA00022989"/>
    </source>
</evidence>
<dbReference type="PANTHER" id="PTHR10671">
    <property type="entry name" value="EPITHELIAL MEMBRANE PROTEIN-RELATED"/>
    <property type="match status" value="1"/>
</dbReference>
<accession>A0ABM3Q728</accession>
<keyword evidence="4 6" id="KW-0472">Membrane</keyword>
<feature type="transmembrane region" description="Helical" evidence="6">
    <location>
        <begin position="130"/>
        <end position="150"/>
    </location>
</feature>
<dbReference type="RefSeq" id="XP_053079737.1">
    <property type="nucleotide sequence ID" value="XM_053223762.1"/>
</dbReference>
<evidence type="ECO:0000256" key="2">
    <source>
        <dbReference type="ARBA" id="ARBA00022692"/>
    </source>
</evidence>
<evidence type="ECO:0000313" key="8">
    <source>
        <dbReference type="RefSeq" id="XP_053079737.1"/>
    </source>
</evidence>
<evidence type="ECO:0000256" key="4">
    <source>
        <dbReference type="ARBA" id="ARBA00023136"/>
    </source>
</evidence>
<protein>
    <submittedName>
        <fullName evidence="8">Transmembrane protein 202-like isoform X1</fullName>
    </submittedName>
</protein>
<organism evidence="7 8">
    <name type="scientific">Acinonyx jubatus</name>
    <name type="common">Cheetah</name>
    <dbReference type="NCBI Taxonomy" id="32536"/>
    <lineage>
        <taxon>Eukaryota</taxon>
        <taxon>Metazoa</taxon>
        <taxon>Chordata</taxon>
        <taxon>Craniata</taxon>
        <taxon>Vertebrata</taxon>
        <taxon>Euteleostomi</taxon>
        <taxon>Mammalia</taxon>
        <taxon>Eutheria</taxon>
        <taxon>Laurasiatheria</taxon>
        <taxon>Carnivora</taxon>
        <taxon>Feliformia</taxon>
        <taxon>Felidae</taxon>
        <taxon>Felinae</taxon>
        <taxon>Acinonyx</taxon>
    </lineage>
</organism>
<feature type="transmembrane region" description="Helical" evidence="6">
    <location>
        <begin position="65"/>
        <end position="89"/>
    </location>
</feature>
<gene>
    <name evidence="8" type="primary">LOC128310932</name>
</gene>
<evidence type="ECO:0000256" key="6">
    <source>
        <dbReference type="SAM" id="Phobius"/>
    </source>
</evidence>
<evidence type="ECO:0000256" key="5">
    <source>
        <dbReference type="SAM" id="MobiDB-lite"/>
    </source>
</evidence>
<dbReference type="Gene3D" id="1.20.140.150">
    <property type="match status" value="1"/>
</dbReference>
<dbReference type="PANTHER" id="PTHR10671:SF42">
    <property type="entry name" value="TRANSMEMBRANE PROTEIN 202"/>
    <property type="match status" value="1"/>
</dbReference>
<comment type="subcellular location">
    <subcellularLocation>
        <location evidence="1">Membrane</location>
        <topology evidence="1">Multi-pass membrane protein</topology>
    </subcellularLocation>
</comment>
<dbReference type="InterPro" id="IPR050579">
    <property type="entry name" value="PMP-22/EMP/MP20-like"/>
</dbReference>
<feature type="region of interest" description="Disordered" evidence="5">
    <location>
        <begin position="286"/>
        <end position="411"/>
    </location>
</feature>
<keyword evidence="7" id="KW-1185">Reference proteome</keyword>
<dbReference type="Proteomes" id="UP001652583">
    <property type="component" value="Chromosome B3"/>
</dbReference>
<proteinExistence type="predicted"/>